<protein>
    <recommendedName>
        <fullName evidence="4">Intracellular septation protein A</fullName>
    </recommendedName>
</protein>
<comment type="caution">
    <text evidence="2">The sequence shown here is derived from an EMBL/GenBank/DDBJ whole genome shotgun (WGS) entry which is preliminary data.</text>
</comment>
<gene>
    <name evidence="2" type="ORF">CLRAG_33030</name>
</gene>
<dbReference type="PATRIC" id="fig|1353534.3.peg.3363"/>
<feature type="transmembrane region" description="Helical" evidence="1">
    <location>
        <begin position="146"/>
        <end position="170"/>
    </location>
</feature>
<dbReference type="AlphaFoldDB" id="A0A1A6AKP6"/>
<feature type="transmembrane region" description="Helical" evidence="1">
    <location>
        <begin position="176"/>
        <end position="200"/>
    </location>
</feature>
<feature type="transmembrane region" description="Helical" evidence="1">
    <location>
        <begin position="20"/>
        <end position="38"/>
    </location>
</feature>
<sequence length="212" mass="23525">MQKSYANGVKNKGSILKNILNKNFIVSAIVPVVIFYVFDKFEMTLSGIIFSGLWSIGVVIVNFIRTRELNALAAIAAAFSGIGLVGSVISKNAAFYFVSPLVGNALVSLIFFLSLLSRKSLIEVIVDQSYLKNAPEKIKNDKDHKFVWRFLSAIWGFGNLGQAILGAVLLKVVSMSLYYAVINIYGNILTILLLAFSITFPKIYFKKKRQKI</sequence>
<keyword evidence="1" id="KW-0472">Membrane</keyword>
<evidence type="ECO:0000313" key="3">
    <source>
        <dbReference type="Proteomes" id="UP000093954"/>
    </source>
</evidence>
<evidence type="ECO:0000313" key="2">
    <source>
        <dbReference type="EMBL" id="OBR90655.1"/>
    </source>
</evidence>
<feature type="transmembrane region" description="Helical" evidence="1">
    <location>
        <begin position="71"/>
        <end position="89"/>
    </location>
</feature>
<reference evidence="2 3" key="1">
    <citation type="journal article" date="2012" name="Front. Microbiol.">
        <title>Draft Genome Sequence of the Virulent Strain 01-B526 of the Fish Pathogen Aeromonas salmonicida.</title>
        <authorList>
            <person name="Charette S.J."/>
            <person name="Brochu F."/>
            <person name="Boyle B."/>
            <person name="Filion G."/>
            <person name="Tanaka K.H."/>
            <person name="Derome N."/>
        </authorList>
    </citation>
    <scope>NUCLEOTIDE SEQUENCE [LARGE SCALE GENOMIC DNA]</scope>
    <source>
        <strain evidence="2 3">P11</strain>
    </source>
</reference>
<proteinExistence type="predicted"/>
<organism evidence="2 3">
    <name type="scientific">Clostridium ragsdalei P11</name>
    <dbReference type="NCBI Taxonomy" id="1353534"/>
    <lineage>
        <taxon>Bacteria</taxon>
        <taxon>Bacillati</taxon>
        <taxon>Bacillota</taxon>
        <taxon>Clostridia</taxon>
        <taxon>Eubacteriales</taxon>
        <taxon>Clostridiaceae</taxon>
        <taxon>Clostridium</taxon>
    </lineage>
</organism>
<dbReference type="Proteomes" id="UP000093954">
    <property type="component" value="Unassembled WGS sequence"/>
</dbReference>
<keyword evidence="1" id="KW-0812">Transmembrane</keyword>
<keyword evidence="3" id="KW-1185">Reference proteome</keyword>
<feature type="transmembrane region" description="Helical" evidence="1">
    <location>
        <begin position="95"/>
        <end position="116"/>
    </location>
</feature>
<keyword evidence="1" id="KW-1133">Transmembrane helix</keyword>
<feature type="transmembrane region" description="Helical" evidence="1">
    <location>
        <begin position="44"/>
        <end position="64"/>
    </location>
</feature>
<dbReference type="EMBL" id="LROS01000055">
    <property type="protein sequence ID" value="OBR90655.1"/>
    <property type="molecule type" value="Genomic_DNA"/>
</dbReference>
<name>A0A1A6AKP6_9CLOT</name>
<evidence type="ECO:0008006" key="4">
    <source>
        <dbReference type="Google" id="ProtNLM"/>
    </source>
</evidence>
<dbReference type="RefSeq" id="WP_065079384.1">
    <property type="nucleotide sequence ID" value="NZ_LROS01000055.1"/>
</dbReference>
<evidence type="ECO:0000256" key="1">
    <source>
        <dbReference type="SAM" id="Phobius"/>
    </source>
</evidence>
<dbReference type="NCBIfam" id="NF041646">
    <property type="entry name" value="VC0807_fam"/>
    <property type="match status" value="1"/>
</dbReference>
<accession>A0A1A6AKP6</accession>